<sequence length="111" mass="11374">MATVEAQELAAAGTDGLTWTAAASGGDEVPTGRGLVLLIRNTDTAAHTVTITTPVTVRGVAVDDVTRSVAADGVAAVPMVDELYRDPASRRAALSYDAATGIELAVLRLPR</sequence>
<evidence type="ECO:0000313" key="1">
    <source>
        <dbReference type="EMBL" id="SFE54672.1"/>
    </source>
</evidence>
<dbReference type="AlphaFoldDB" id="A0A1I2BEP6"/>
<accession>A0A1I2BEP6</accession>
<keyword evidence="2" id="KW-1185">Reference proteome</keyword>
<dbReference type="Proteomes" id="UP000198716">
    <property type="component" value="Unassembled WGS sequence"/>
</dbReference>
<name>A0A1I2BEP6_9ACTN</name>
<protein>
    <submittedName>
        <fullName evidence="1">Uncharacterized protein</fullName>
    </submittedName>
</protein>
<evidence type="ECO:0000313" key="2">
    <source>
        <dbReference type="Proteomes" id="UP000198716"/>
    </source>
</evidence>
<dbReference type="RefSeq" id="WP_092929227.1">
    <property type="nucleotide sequence ID" value="NZ_FOMZ01000016.1"/>
</dbReference>
<organism evidence="1 2">
    <name type="scientific">Actinopolyspora alba</name>
    <dbReference type="NCBI Taxonomy" id="673379"/>
    <lineage>
        <taxon>Bacteria</taxon>
        <taxon>Bacillati</taxon>
        <taxon>Actinomycetota</taxon>
        <taxon>Actinomycetes</taxon>
        <taxon>Actinopolysporales</taxon>
        <taxon>Actinopolysporaceae</taxon>
        <taxon>Actinopolyspora</taxon>
        <taxon>Actinopolyspora alba group</taxon>
    </lineage>
</organism>
<dbReference type="EMBL" id="FOMZ01000016">
    <property type="protein sequence ID" value="SFE54672.1"/>
    <property type="molecule type" value="Genomic_DNA"/>
</dbReference>
<proteinExistence type="predicted"/>
<reference evidence="2" key="1">
    <citation type="submission" date="2016-10" db="EMBL/GenBank/DDBJ databases">
        <authorList>
            <person name="Varghese N."/>
            <person name="Submissions S."/>
        </authorList>
    </citation>
    <scope>NUCLEOTIDE SEQUENCE [LARGE SCALE GENOMIC DNA]</scope>
    <source>
        <strain evidence="2">DSM 45004</strain>
    </source>
</reference>
<gene>
    <name evidence="1" type="ORF">SAMN04487819_11668</name>
</gene>